<comment type="subcellular location">
    <subcellularLocation>
        <location evidence="12">Cytoplasm</location>
    </subcellularLocation>
</comment>
<comment type="activity regulation">
    <text evidence="12">Activated by a monovalent cation that binds near, but not in, the active site. The most likely occupant of the site in vivo is potassium. Ion binding induces a conformational change that may alter substrate affinity.</text>
</comment>
<evidence type="ECO:0000256" key="6">
    <source>
        <dbReference type="ARBA" id="ARBA00022741"/>
    </source>
</evidence>
<keyword evidence="5 12" id="KW-0479">Metal-binding</keyword>
<feature type="active site" description="Proton acceptor" evidence="12">
    <location>
        <position position="261"/>
    </location>
</feature>
<feature type="binding site" evidence="12">
    <location>
        <position position="183"/>
    </location>
    <ligand>
        <name>ATP</name>
        <dbReference type="ChEBI" id="CHEBI:30616"/>
    </ligand>
</feature>
<organism evidence="14 15">
    <name type="scientific">Marilutibacter penaei</name>
    <dbReference type="NCBI Taxonomy" id="2759900"/>
    <lineage>
        <taxon>Bacteria</taxon>
        <taxon>Pseudomonadati</taxon>
        <taxon>Pseudomonadota</taxon>
        <taxon>Gammaproteobacteria</taxon>
        <taxon>Lysobacterales</taxon>
        <taxon>Lysobacteraceae</taxon>
        <taxon>Marilutibacter</taxon>
    </lineage>
</organism>
<comment type="pathway">
    <text evidence="12">Carbohydrate metabolism; D-ribose degradation; D-ribose 5-phosphate from beta-D-ribopyranose: step 2/2.</text>
</comment>
<dbReference type="GO" id="GO:0019303">
    <property type="term" value="P:D-ribose catabolic process"/>
    <property type="evidence" value="ECO:0007669"/>
    <property type="project" value="UniProtKB-UniRule"/>
</dbReference>
<keyword evidence="9 12" id="KW-0460">Magnesium</keyword>
<keyword evidence="4 12" id="KW-0808">Transferase</keyword>
<dbReference type="InterPro" id="IPR029056">
    <property type="entry name" value="Ribokinase-like"/>
</dbReference>
<comment type="similarity">
    <text evidence="12">Belongs to the carbohydrate kinase PfkB family. Ribokinase subfamily.</text>
</comment>
<keyword evidence="8 12" id="KW-0067">ATP-binding</keyword>
<comment type="subunit">
    <text evidence="12">Homodimer.</text>
</comment>
<keyword evidence="7 12" id="KW-0418">Kinase</keyword>
<feature type="binding site" evidence="12">
    <location>
        <begin position="39"/>
        <end position="43"/>
    </location>
    <ligand>
        <name>substrate</name>
    </ligand>
</feature>
<dbReference type="InterPro" id="IPR011611">
    <property type="entry name" value="PfkB_dom"/>
</dbReference>
<dbReference type="HAMAP" id="MF_01987">
    <property type="entry name" value="Ribokinase"/>
    <property type="match status" value="1"/>
</dbReference>
<protein>
    <recommendedName>
        <fullName evidence="3 12">Ribokinase</fullName>
        <shortName evidence="12">RK</shortName>
        <ecNumber evidence="2 12">2.7.1.15</ecNumber>
    </recommendedName>
</protein>
<evidence type="ECO:0000256" key="1">
    <source>
        <dbReference type="ARBA" id="ARBA00005380"/>
    </source>
</evidence>
<dbReference type="RefSeq" id="WP_182669003.1">
    <property type="nucleotide sequence ID" value="NZ_JACHTE010000004.1"/>
</dbReference>
<dbReference type="PANTHER" id="PTHR10584:SF166">
    <property type="entry name" value="RIBOKINASE"/>
    <property type="match status" value="1"/>
</dbReference>
<feature type="binding site" evidence="12">
    <location>
        <position position="297"/>
    </location>
    <ligand>
        <name>K(+)</name>
        <dbReference type="ChEBI" id="CHEBI:29103"/>
    </ligand>
</feature>
<dbReference type="GO" id="GO:0005524">
    <property type="term" value="F:ATP binding"/>
    <property type="evidence" value="ECO:0007669"/>
    <property type="project" value="UniProtKB-UniRule"/>
</dbReference>
<evidence type="ECO:0000256" key="12">
    <source>
        <dbReference type="HAMAP-Rule" id="MF_01987"/>
    </source>
</evidence>
<feature type="binding site" evidence="12">
    <location>
        <position position="138"/>
    </location>
    <ligand>
        <name>substrate</name>
    </ligand>
</feature>
<evidence type="ECO:0000256" key="5">
    <source>
        <dbReference type="ARBA" id="ARBA00022723"/>
    </source>
</evidence>
<evidence type="ECO:0000256" key="7">
    <source>
        <dbReference type="ARBA" id="ARBA00022777"/>
    </source>
</evidence>
<evidence type="ECO:0000256" key="11">
    <source>
        <dbReference type="ARBA" id="ARBA00023277"/>
    </source>
</evidence>
<feature type="binding site" evidence="12">
    <location>
        <begin position="228"/>
        <end position="233"/>
    </location>
    <ligand>
        <name>ATP</name>
        <dbReference type="ChEBI" id="CHEBI:30616"/>
    </ligand>
</feature>
<feature type="binding site" evidence="12">
    <location>
        <position position="261"/>
    </location>
    <ligand>
        <name>substrate</name>
    </ligand>
</feature>
<dbReference type="UniPathway" id="UPA00916">
    <property type="reaction ID" value="UER00889"/>
</dbReference>
<feature type="binding site" evidence="12">
    <location>
        <position position="295"/>
    </location>
    <ligand>
        <name>K(+)</name>
        <dbReference type="ChEBI" id="CHEBI:29103"/>
    </ligand>
</feature>
<comment type="function">
    <text evidence="12">Catalyzes the phosphorylation of ribose at O-5 in a reaction requiring ATP and magnesium. The resulting D-ribose-5-phosphate can then be used either for sythesis of nucleotides, histidine, and tryptophan, or as a component of the pentose phosphate pathway.</text>
</comment>
<feature type="domain" description="Carbohydrate kinase PfkB" evidence="13">
    <location>
        <begin position="5"/>
        <end position="303"/>
    </location>
</feature>
<reference evidence="14 15" key="1">
    <citation type="submission" date="2020-07" db="EMBL/GenBank/DDBJ databases">
        <authorList>
            <person name="Xu S."/>
            <person name="Li A."/>
        </authorList>
    </citation>
    <scope>NUCLEOTIDE SEQUENCE [LARGE SCALE GENOMIC DNA]</scope>
    <source>
        <strain evidence="14 15">SG-8</strain>
    </source>
</reference>
<keyword evidence="6 12" id="KW-0547">Nucleotide-binding</keyword>
<feature type="binding site" evidence="12">
    <location>
        <position position="257"/>
    </location>
    <ligand>
        <name>K(+)</name>
        <dbReference type="ChEBI" id="CHEBI:29103"/>
    </ligand>
</feature>
<comment type="caution">
    <text evidence="12">Lacks conserved residue(s) required for the propagation of feature annotation.</text>
</comment>
<name>A0A7W3YEH6_9GAMM</name>
<dbReference type="CDD" id="cd01174">
    <property type="entry name" value="ribokinase"/>
    <property type="match status" value="1"/>
</dbReference>
<accession>A0A7W3YEH6</accession>
<evidence type="ECO:0000256" key="8">
    <source>
        <dbReference type="ARBA" id="ARBA00022840"/>
    </source>
</evidence>
<dbReference type="SUPFAM" id="SSF53613">
    <property type="entry name" value="Ribokinase-like"/>
    <property type="match status" value="1"/>
</dbReference>
<dbReference type="EC" id="2.7.1.15" evidence="2 12"/>
<sequence length="317" mass="32331">MPGPVVVVGSFNVDHVWRVESLPRAGETLQGCYTSGPGGKGFNQAVAAARSGAPTHFVCALGDDLGGQLARMLARDEGIHLHAQPSDAPTGTAGIQVDREGRNHIVIGPGANDALDAGFVQGRAELLADAAVVLAQCEVPCAAVLSAFERARAQGGLTVLNPAPANVDIPQELWAATSIATPNETELAAHLARRHGIDVEADALSTLDDDALHAVARRFLPRGDVVVTLGAAGVFFSPVDGSPLRVSAPRVHTVDTTGAGDAFNGALAAALAVQRAVDRGMLLQAVRYASLATETPGAALAMPLAIDVAGRFGACAG</sequence>
<keyword evidence="10 12" id="KW-0630">Potassium</keyword>
<evidence type="ECO:0000256" key="4">
    <source>
        <dbReference type="ARBA" id="ARBA00022679"/>
    </source>
</evidence>
<dbReference type="GO" id="GO:0005829">
    <property type="term" value="C:cytosol"/>
    <property type="evidence" value="ECO:0007669"/>
    <property type="project" value="TreeGrafter"/>
</dbReference>
<feature type="binding site" evidence="12">
    <location>
        <begin position="12"/>
        <end position="14"/>
    </location>
    <ligand>
        <name>substrate</name>
    </ligand>
</feature>
<dbReference type="InterPro" id="IPR002173">
    <property type="entry name" value="Carboh/pur_kinase_PfkB_CS"/>
</dbReference>
<evidence type="ECO:0000256" key="9">
    <source>
        <dbReference type="ARBA" id="ARBA00022842"/>
    </source>
</evidence>
<feature type="binding site" evidence="12">
    <location>
        <position position="255"/>
    </location>
    <ligand>
        <name>K(+)</name>
        <dbReference type="ChEBI" id="CHEBI:29103"/>
    </ligand>
</feature>
<comment type="similarity">
    <text evidence="1">Belongs to the carbohydrate kinase pfkB family.</text>
</comment>
<proteinExistence type="inferred from homology"/>
<evidence type="ECO:0000256" key="3">
    <source>
        <dbReference type="ARBA" id="ARBA00016943"/>
    </source>
</evidence>
<dbReference type="PROSITE" id="PS00584">
    <property type="entry name" value="PFKB_KINASES_2"/>
    <property type="match status" value="1"/>
</dbReference>
<dbReference type="Pfam" id="PF00294">
    <property type="entry name" value="PfkB"/>
    <property type="match status" value="1"/>
</dbReference>
<dbReference type="InterPro" id="IPR011877">
    <property type="entry name" value="Ribokinase"/>
</dbReference>
<dbReference type="Gene3D" id="3.40.1190.20">
    <property type="match status" value="1"/>
</dbReference>
<evidence type="ECO:0000313" key="15">
    <source>
        <dbReference type="Proteomes" id="UP000552587"/>
    </source>
</evidence>
<evidence type="ECO:0000256" key="10">
    <source>
        <dbReference type="ARBA" id="ARBA00022958"/>
    </source>
</evidence>
<dbReference type="EMBL" id="JACHTE010000004">
    <property type="protein sequence ID" value="MBB1088231.1"/>
    <property type="molecule type" value="Genomic_DNA"/>
</dbReference>
<dbReference type="InterPro" id="IPR002139">
    <property type="entry name" value="Ribo/fructo_kinase"/>
</dbReference>
<dbReference type="AlphaFoldDB" id="A0A7W3YEH6"/>
<evidence type="ECO:0000256" key="2">
    <source>
        <dbReference type="ARBA" id="ARBA00012035"/>
    </source>
</evidence>
<comment type="catalytic activity">
    <reaction evidence="12">
        <text>D-ribose + ATP = D-ribose 5-phosphate + ADP + H(+)</text>
        <dbReference type="Rhea" id="RHEA:13697"/>
        <dbReference type="ChEBI" id="CHEBI:15378"/>
        <dbReference type="ChEBI" id="CHEBI:30616"/>
        <dbReference type="ChEBI" id="CHEBI:47013"/>
        <dbReference type="ChEBI" id="CHEBI:78346"/>
        <dbReference type="ChEBI" id="CHEBI:456216"/>
        <dbReference type="EC" id="2.7.1.15"/>
    </reaction>
</comment>
<evidence type="ECO:0000313" key="14">
    <source>
        <dbReference type="EMBL" id="MBB1088231.1"/>
    </source>
</evidence>
<feature type="binding site" evidence="12">
    <location>
        <position position="292"/>
    </location>
    <ligand>
        <name>K(+)</name>
        <dbReference type="ChEBI" id="CHEBI:29103"/>
    </ligand>
</feature>
<dbReference type="PRINTS" id="PR00990">
    <property type="entry name" value="RIBOKINASE"/>
</dbReference>
<comment type="caution">
    <text evidence="14">The sequence shown here is derived from an EMBL/GenBank/DDBJ whole genome shotgun (WGS) entry which is preliminary data.</text>
</comment>
<gene>
    <name evidence="12" type="primary">rbsK</name>
    <name evidence="14" type="ORF">H4F99_06965</name>
</gene>
<keyword evidence="11 12" id="KW-0119">Carbohydrate metabolism</keyword>
<dbReference type="Proteomes" id="UP000552587">
    <property type="component" value="Unassembled WGS sequence"/>
</dbReference>
<dbReference type="GO" id="GO:0046872">
    <property type="term" value="F:metal ion binding"/>
    <property type="evidence" value="ECO:0007669"/>
    <property type="project" value="UniProtKB-KW"/>
</dbReference>
<feature type="binding site" evidence="12">
    <location>
        <begin position="260"/>
        <end position="261"/>
    </location>
    <ligand>
        <name>ATP</name>
        <dbReference type="ChEBI" id="CHEBI:30616"/>
    </ligand>
</feature>
<dbReference type="GO" id="GO:0004747">
    <property type="term" value="F:ribokinase activity"/>
    <property type="evidence" value="ECO:0007669"/>
    <property type="project" value="UniProtKB-UniRule"/>
</dbReference>
<evidence type="ECO:0000259" key="13">
    <source>
        <dbReference type="Pfam" id="PF00294"/>
    </source>
</evidence>
<comment type="cofactor">
    <cofactor evidence="12">
        <name>Mg(2+)</name>
        <dbReference type="ChEBI" id="CHEBI:18420"/>
    </cofactor>
    <text evidence="12">Requires a divalent cation, most likely magnesium in vivo, as an electrophilic catalyst to aid phosphoryl group transfer. It is the chelate of the metal and the nucleotide that is the actual substrate.</text>
</comment>
<keyword evidence="15" id="KW-1185">Reference proteome</keyword>
<dbReference type="PANTHER" id="PTHR10584">
    <property type="entry name" value="SUGAR KINASE"/>
    <property type="match status" value="1"/>
</dbReference>
<keyword evidence="12" id="KW-0963">Cytoplasm</keyword>